<proteinExistence type="predicted"/>
<sequence length="236" mass="25870">MKVEVAIIGAPHRAEVTFLLRNSELLAPKLLCSLSLYLGRDAHSHLGVPMQKLTKCLFPAAVLALGMPVAAAAQDCPTADDWKDAPTISGVDNDERNAVSDLLARYAWAMNNRQIDALKALFADGGSYVFCQMGKRTPDESYSSKDGIGRHFEAVFRPLTDNGLNAKRVLTGHTIDNRGQDINVTMVAIVFIQNFDSPLPQLDYFADIFVTIDRATKLIKRLVVTPGDGRVSIRAR</sequence>
<protein>
    <recommendedName>
        <fullName evidence="1">SnoaL-like domain-containing protein</fullName>
    </recommendedName>
</protein>
<dbReference type="RefSeq" id="WP_014530087.1">
    <property type="nucleotide sequence ID" value="NZ_WISM01000263.1"/>
</dbReference>
<evidence type="ECO:0000313" key="3">
    <source>
        <dbReference type="EMBL" id="MQW34628.1"/>
    </source>
</evidence>
<dbReference type="SUPFAM" id="SSF54427">
    <property type="entry name" value="NTF2-like"/>
    <property type="match status" value="1"/>
</dbReference>
<evidence type="ECO:0000313" key="2">
    <source>
        <dbReference type="EMBL" id="MQW05573.1"/>
    </source>
</evidence>
<reference evidence="2 4" key="1">
    <citation type="journal article" date="2013" name="Genome Biol.">
        <title>Comparative genomics of the core and accessory genomes of 48 Sinorhizobium strains comprising five genospecies.</title>
        <authorList>
            <person name="Sugawara M."/>
            <person name="Epstein B."/>
            <person name="Badgley B.D."/>
            <person name="Unno T."/>
            <person name="Xu L."/>
            <person name="Reese J."/>
            <person name="Gyaneshwar P."/>
            <person name="Denny R."/>
            <person name="Mudge J."/>
            <person name="Bharti A.K."/>
            <person name="Farmer A.D."/>
            <person name="May G.D."/>
            <person name="Woodward J.E."/>
            <person name="Medigue C."/>
            <person name="Vallenet D."/>
            <person name="Lajus A."/>
            <person name="Rouy Z."/>
            <person name="Martinez-Vaz B."/>
            <person name="Tiffin P."/>
            <person name="Young N.D."/>
            <person name="Sadowsky M.J."/>
        </authorList>
    </citation>
    <scope>NUCLEOTIDE SEQUENCE</scope>
    <source>
        <strain evidence="2">M30</strain>
        <strain evidence="3 4">N6B1</strain>
    </source>
</reference>
<dbReference type="InterPro" id="IPR037401">
    <property type="entry name" value="SnoaL-like"/>
</dbReference>
<dbReference type="GeneID" id="25012823"/>
<dbReference type="Proteomes" id="UP000429484">
    <property type="component" value="Unassembled WGS sequence"/>
</dbReference>
<accession>A0A6A7ZRI3</accession>
<dbReference type="EMBL" id="WISR01000154">
    <property type="protein sequence ID" value="MQW34628.1"/>
    <property type="molecule type" value="Genomic_DNA"/>
</dbReference>
<feature type="domain" description="SnoaL-like" evidence="1">
    <location>
        <begin position="95"/>
        <end position="196"/>
    </location>
</feature>
<dbReference type="CDD" id="cd00531">
    <property type="entry name" value="NTF2_like"/>
    <property type="match status" value="1"/>
</dbReference>
<dbReference type="Pfam" id="PF13577">
    <property type="entry name" value="SnoaL_4"/>
    <property type="match status" value="1"/>
</dbReference>
<gene>
    <name evidence="2" type="ORF">GHK45_17935</name>
    <name evidence="3" type="ORF">GHK53_17945</name>
</gene>
<reference evidence="3" key="2">
    <citation type="submission" date="2019-10" db="EMBL/GenBank/DDBJ databases">
        <authorList>
            <person name="Sugawara M."/>
            <person name="Epstein B."/>
            <person name="Badgley B."/>
            <person name="Unno T."/>
            <person name="Xu L."/>
            <person name="Reese J."/>
            <person name="Gyaneshwar P."/>
            <person name="Denny R."/>
            <person name="Mudege J."/>
            <person name="Bharti A."/>
            <person name="Farmer A."/>
            <person name="May G."/>
            <person name="Woodward J."/>
            <person name="Medigue C."/>
            <person name="Vallenet D."/>
            <person name="Lajus A."/>
            <person name="Rouy Z."/>
            <person name="Martinez-Vaz B."/>
            <person name="Tiffin P."/>
            <person name="Young N."/>
            <person name="Sadowsky M."/>
        </authorList>
    </citation>
    <scope>NUCLEOTIDE SEQUENCE</scope>
    <source>
        <strain evidence="3">N6B1</strain>
    </source>
</reference>
<organism evidence="2">
    <name type="scientific">Rhizobium meliloti</name>
    <name type="common">Ensifer meliloti</name>
    <name type="synonym">Sinorhizobium meliloti</name>
    <dbReference type="NCBI Taxonomy" id="382"/>
    <lineage>
        <taxon>Bacteria</taxon>
        <taxon>Pseudomonadati</taxon>
        <taxon>Pseudomonadota</taxon>
        <taxon>Alphaproteobacteria</taxon>
        <taxon>Hyphomicrobiales</taxon>
        <taxon>Rhizobiaceae</taxon>
        <taxon>Sinorhizobium/Ensifer group</taxon>
        <taxon>Sinorhizobium</taxon>
    </lineage>
</organism>
<evidence type="ECO:0000313" key="4">
    <source>
        <dbReference type="Proteomes" id="UP000429484"/>
    </source>
</evidence>
<dbReference type="InterPro" id="IPR032710">
    <property type="entry name" value="NTF2-like_dom_sf"/>
</dbReference>
<dbReference type="Gene3D" id="3.10.450.50">
    <property type="match status" value="1"/>
</dbReference>
<comment type="caution">
    <text evidence="2">The sequence shown here is derived from an EMBL/GenBank/DDBJ whole genome shotgun (WGS) entry which is preliminary data.</text>
</comment>
<evidence type="ECO:0000259" key="1">
    <source>
        <dbReference type="Pfam" id="PF13577"/>
    </source>
</evidence>
<name>A0A6A7ZRI3_RHIML</name>
<dbReference type="EMBL" id="WISP01000135">
    <property type="protein sequence ID" value="MQW05573.1"/>
    <property type="molecule type" value="Genomic_DNA"/>
</dbReference>
<dbReference type="AlphaFoldDB" id="A0A6A7ZRI3"/>